<proteinExistence type="predicted"/>
<keyword evidence="1" id="KW-0614">Plasmid</keyword>
<dbReference type="EMBL" id="KX034083">
    <property type="protein sequence ID" value="ANI76185.1"/>
    <property type="molecule type" value="Genomic_DNA"/>
</dbReference>
<reference evidence="1" key="1">
    <citation type="journal article" date="2016" name="Antimicrob. Agents Chemother.">
        <title>Complete Nucleotide Sequence of IncI2 Plasmid Co-harboring blaCTX-M-55 and mcr-1.</title>
        <authorList>
            <person name="Sun J."/>
            <person name="Yang R.-S."/>
        </authorList>
    </citation>
    <scope>NUCLEOTIDE SEQUENCE</scope>
    <source>
        <strain evidence="1">A31-12</strain>
        <plasmid evidence="1">pA31-12</plasmid>
    </source>
</reference>
<evidence type="ECO:0000313" key="1">
    <source>
        <dbReference type="EMBL" id="ANI76185.1"/>
    </source>
</evidence>
<organism evidence="1">
    <name type="scientific">Escherichia coli</name>
    <dbReference type="NCBI Taxonomy" id="562"/>
    <lineage>
        <taxon>Bacteria</taxon>
        <taxon>Pseudomonadati</taxon>
        <taxon>Pseudomonadota</taxon>
        <taxon>Gammaproteobacteria</taxon>
        <taxon>Enterobacterales</taxon>
        <taxon>Enterobacteriaceae</taxon>
        <taxon>Escherichia</taxon>
    </lineage>
</organism>
<dbReference type="AlphaFoldDB" id="A0A173KR98"/>
<protein>
    <submittedName>
        <fullName evidence="1">Uncharacterized protein</fullName>
    </submittedName>
</protein>
<name>A0A173KR98_ECOLX</name>
<gene>
    <name evidence="1" type="ORF">pA31-12_025</name>
</gene>
<accession>A0A173KR98</accession>
<geneLocation type="plasmid" evidence="1">
    <name>pA31-12</name>
</geneLocation>
<sequence length="48" mass="5337">MTLSPYMTQTKALSRLFKTFHTLAGSLTTTGIDPTPCTSLPEFWFPSL</sequence>